<dbReference type="Pfam" id="PF20025">
    <property type="entry name" value="DUF6433"/>
    <property type="match status" value="2"/>
</dbReference>
<keyword evidence="2" id="KW-1185">Reference proteome</keyword>
<evidence type="ECO:0000313" key="2">
    <source>
        <dbReference type="Proteomes" id="UP000201252"/>
    </source>
</evidence>
<dbReference type="GeneID" id="15011194"/>
<protein>
    <submittedName>
        <fullName evidence="1">Uncharacterized protein</fullName>
    </submittedName>
</protein>
<organism evidence="1 2">
    <name type="scientific">Synechococcus phage S-SKS1</name>
    <dbReference type="NCBI Taxonomy" id="754042"/>
    <lineage>
        <taxon>Viruses</taxon>
        <taxon>Duplodnaviria</taxon>
        <taxon>Heunggongvirae</taxon>
        <taxon>Uroviricota</taxon>
        <taxon>Caudoviricetes</taxon>
        <taxon>Llyrvirus</taxon>
        <taxon>Llyrvirus SSKS1</taxon>
    </lineage>
</organism>
<evidence type="ECO:0000313" key="1">
    <source>
        <dbReference type="EMBL" id="AGH31784.1"/>
    </source>
</evidence>
<dbReference type="RefSeq" id="YP_007674636.1">
    <property type="nucleotide sequence ID" value="NC_020851.1"/>
</dbReference>
<dbReference type="InterPro" id="IPR045491">
    <property type="entry name" value="DUF6433"/>
</dbReference>
<sequence length="193" mass="22034">MTTATKKKTTTTKAVSLELPKNPFVFEVLDLVSKQRSKAKKIEVLKKYEHVSLKATLIWNFDESIISMLPEGEVPYSGFEDQASSNGTLTTKITEEVRRMHEMDSFSMGSSDKNGHTTIRREFKNFYHFLKGGNDAMSGVRRETMFINILEGLHPLEAEIVCLCKDKKLSDRYKITKEIVSEAYPDITWGNRS</sequence>
<dbReference type="EMBL" id="HQ633071">
    <property type="protein sequence ID" value="AGH31784.1"/>
    <property type="molecule type" value="Genomic_DNA"/>
</dbReference>
<dbReference type="KEGG" id="vg:15011194"/>
<gene>
    <name evidence="1" type="ORF">SWZG_00280</name>
</gene>
<dbReference type="OrthoDB" id="17241at10239"/>
<accession>M4QTQ5</accession>
<proteinExistence type="predicted"/>
<reference evidence="1 2" key="1">
    <citation type="submission" date="2010-10" db="EMBL/GenBank/DDBJ databases">
        <title>The Genome Sequence of Synechococcus phage S-SKS1.</title>
        <authorList>
            <consortium name="The Broad Institute Genome Sequencing Platform"/>
            <person name="Henn M.R."/>
            <person name="Clokie M."/>
            <person name="Levin J."/>
            <person name="Malboeuf C."/>
            <person name="Casali M."/>
            <person name="Russ C."/>
            <person name="Lennon N."/>
            <person name="Chapman S.B."/>
            <person name="Erlich R."/>
            <person name="Young S.K."/>
            <person name="Yandava C."/>
            <person name="Zeng Q."/>
            <person name="Alvarado L."/>
            <person name="Anderson S."/>
            <person name="Berlin A."/>
            <person name="Chen Z."/>
            <person name="Freedman E."/>
            <person name="Gellesch M."/>
            <person name="Goldberg J."/>
            <person name="Green L."/>
            <person name="Griggs A."/>
            <person name="Gujja S."/>
            <person name="Heilman E.R."/>
            <person name="Heiman D."/>
            <person name="Hollinger A."/>
            <person name="Howarth C."/>
            <person name="Larson L."/>
            <person name="Mehta T."/>
            <person name="Pearson M."/>
            <person name="Roberts A."/>
            <person name="Ryan E."/>
            <person name="Saif S."/>
            <person name="Shea T."/>
            <person name="Shenoy N."/>
            <person name="Sisk P."/>
            <person name="Stolte C."/>
            <person name="Sykes S."/>
            <person name="White J."/>
            <person name="Haas B."/>
            <person name="Nusbaum C."/>
            <person name="Birren B."/>
        </authorList>
    </citation>
    <scope>NUCLEOTIDE SEQUENCE [LARGE SCALE GENOMIC DNA]</scope>
</reference>
<dbReference type="Proteomes" id="UP000201252">
    <property type="component" value="Segment"/>
</dbReference>
<name>M4QTQ5_9CAUD</name>